<evidence type="ECO:0000256" key="1">
    <source>
        <dbReference type="SAM" id="MobiDB-lite"/>
    </source>
</evidence>
<evidence type="ECO:0000313" key="4">
    <source>
        <dbReference type="RefSeq" id="XP_033239502.1"/>
    </source>
</evidence>
<dbReference type="PROSITE" id="PS51257">
    <property type="entry name" value="PROKAR_LIPOPROTEIN"/>
    <property type="match status" value="1"/>
</dbReference>
<feature type="chain" id="PRO_5026163971" evidence="2">
    <location>
        <begin position="23"/>
        <end position="330"/>
    </location>
</feature>
<feature type="region of interest" description="Disordered" evidence="1">
    <location>
        <begin position="128"/>
        <end position="187"/>
    </location>
</feature>
<proteinExistence type="predicted"/>
<feature type="compositionally biased region" description="Basic residues" evidence="1">
    <location>
        <begin position="282"/>
        <end position="304"/>
    </location>
</feature>
<dbReference type="RefSeq" id="XP_033239502.1">
    <property type="nucleotide sequence ID" value="XM_033383611.1"/>
</dbReference>
<accession>A0A6I8W893</accession>
<dbReference type="AlphaFoldDB" id="A0A6I8W893"/>
<keyword evidence="3" id="KW-1185">Reference proteome</keyword>
<dbReference type="Proteomes" id="UP000001819">
    <property type="component" value="Chromosome X"/>
</dbReference>
<feature type="signal peptide" evidence="2">
    <location>
        <begin position="1"/>
        <end position="22"/>
    </location>
</feature>
<reference evidence="4" key="1">
    <citation type="submission" date="2025-08" db="UniProtKB">
        <authorList>
            <consortium name="RefSeq"/>
        </authorList>
    </citation>
    <scope>IDENTIFICATION</scope>
    <source>
        <strain evidence="4">MV-25-SWS-2005</strain>
        <tissue evidence="4">Whole body</tissue>
    </source>
</reference>
<name>A0A6I8W893_DROPS</name>
<evidence type="ECO:0000256" key="2">
    <source>
        <dbReference type="SAM" id="SignalP"/>
    </source>
</evidence>
<feature type="region of interest" description="Disordered" evidence="1">
    <location>
        <begin position="279"/>
        <end position="330"/>
    </location>
</feature>
<keyword evidence="2" id="KW-0732">Signal</keyword>
<feature type="compositionally biased region" description="Acidic residues" evidence="1">
    <location>
        <begin position="177"/>
        <end position="187"/>
    </location>
</feature>
<feature type="compositionally biased region" description="Low complexity" evidence="1">
    <location>
        <begin position="130"/>
        <end position="165"/>
    </location>
</feature>
<evidence type="ECO:0000313" key="3">
    <source>
        <dbReference type="Proteomes" id="UP000001819"/>
    </source>
</evidence>
<gene>
    <name evidence="4" type="primary">LOC4815060</name>
</gene>
<dbReference type="KEGG" id="dpo:4815060"/>
<organism evidence="3 4">
    <name type="scientific">Drosophila pseudoobscura pseudoobscura</name>
    <name type="common">Fruit fly</name>
    <dbReference type="NCBI Taxonomy" id="46245"/>
    <lineage>
        <taxon>Eukaryota</taxon>
        <taxon>Metazoa</taxon>
        <taxon>Ecdysozoa</taxon>
        <taxon>Arthropoda</taxon>
        <taxon>Hexapoda</taxon>
        <taxon>Insecta</taxon>
        <taxon>Pterygota</taxon>
        <taxon>Neoptera</taxon>
        <taxon>Endopterygota</taxon>
        <taxon>Diptera</taxon>
        <taxon>Brachycera</taxon>
        <taxon>Muscomorpha</taxon>
        <taxon>Ephydroidea</taxon>
        <taxon>Drosophilidae</taxon>
        <taxon>Drosophila</taxon>
        <taxon>Sophophora</taxon>
    </lineage>
</organism>
<dbReference type="InParanoid" id="A0A6I8W893"/>
<feature type="compositionally biased region" description="Basic residues" evidence="1">
    <location>
        <begin position="311"/>
        <end position="330"/>
    </location>
</feature>
<sequence length="330" mass="35304">MMKHQVSLVLLGCLLAACLVQASPGQEKPKSAAQLLKARRSSYFNEPALAKFRSNDADLAVALDQKADQDKLTVGGAAAQGSSSSTGTKDASSGRLFLKKFLMFKNMFSSNSQPVIPIIITGAGTGTTGTTGTASPTVTVTSTGTIPSATGTITTSPTTTGTTTARQGDALPYGANAEEDDPADADEPQAQAYPGALAANAEMLDEQALEAALAAGAQEYEVVTDAEVQGTGATESKATQNNLINLRRKGARRGQQISVRIPPRYRRYFKNGQKVMLNTNRRPNKRRVVRKRVQNKKLQNRRRVNGGGNKKNNRKNRNRNKGNKRRVTAV</sequence>
<protein>
    <submittedName>
        <fullName evidence="4">Uncharacterized protein</fullName>
    </submittedName>
</protein>